<feature type="domain" description="Glycolipid transfer protein" evidence="2">
    <location>
        <begin position="28"/>
        <end position="172"/>
    </location>
</feature>
<dbReference type="KEGG" id="scac:106087956"/>
<dbReference type="InterPro" id="IPR014830">
    <property type="entry name" value="Glycolipid_transfer_prot_dom"/>
</dbReference>
<dbReference type="Proteomes" id="UP000095300">
    <property type="component" value="Unassembled WGS sequence"/>
</dbReference>
<dbReference type="EnsemblMetazoa" id="SCAU005244-RA">
    <property type="protein sequence ID" value="SCAU005244-PA"/>
    <property type="gene ID" value="SCAU005244"/>
</dbReference>
<dbReference type="GO" id="GO:0016020">
    <property type="term" value="C:membrane"/>
    <property type="evidence" value="ECO:0007669"/>
    <property type="project" value="TreeGrafter"/>
</dbReference>
<dbReference type="GO" id="GO:0005829">
    <property type="term" value="C:cytosol"/>
    <property type="evidence" value="ECO:0007669"/>
    <property type="project" value="TreeGrafter"/>
</dbReference>
<proteinExistence type="inferred from homology"/>
<evidence type="ECO:0000313" key="4">
    <source>
        <dbReference type="Proteomes" id="UP000095300"/>
    </source>
</evidence>
<accession>A0A1I8P6F2</accession>
<keyword evidence="4" id="KW-1185">Reference proteome</keyword>
<evidence type="ECO:0000313" key="3">
    <source>
        <dbReference type="EnsemblMetazoa" id="SCAU005244-PA"/>
    </source>
</evidence>
<dbReference type="AlphaFoldDB" id="A0A1I8P6F2"/>
<sequence length="209" mass="24421">MAAIERFDIEKVTKVFQECLQDEDDVIMDDYLNAYEEINKFFLLLGSVFGFVSSDVRTKIDILTAFRREAENSDKFVTFKTMMLYEMEAGLLKDSKYVSGCRTLLRLHRGLEFIYEFLTKLEEVDKNEKVQQTCRAAYENTLAKHHTWVIRKGALVAMYTLPTKEELLKRVCADVPLSKELLPEMLRNTKIVYDRTNALYNLHDLHSLP</sequence>
<dbReference type="Pfam" id="PF08718">
    <property type="entry name" value="GLTP"/>
    <property type="match status" value="1"/>
</dbReference>
<dbReference type="PANTHER" id="PTHR10219:SF43">
    <property type="entry name" value="GLYCOLIPID TRANSFER PROTEIN DOMAIN-CONTAINING PROTEIN"/>
    <property type="match status" value="1"/>
</dbReference>
<gene>
    <name evidence="3" type="primary">106087956</name>
</gene>
<dbReference type="GO" id="GO:1902387">
    <property type="term" value="F:ceramide 1-phosphate binding"/>
    <property type="evidence" value="ECO:0007669"/>
    <property type="project" value="TreeGrafter"/>
</dbReference>
<dbReference type="OrthoDB" id="116883at2759"/>
<dbReference type="PANTHER" id="PTHR10219">
    <property type="entry name" value="GLYCOLIPID TRANSFER PROTEIN-RELATED"/>
    <property type="match status" value="1"/>
</dbReference>
<comment type="similarity">
    <text evidence="1">Belongs to the GLTP family.</text>
</comment>
<dbReference type="SUPFAM" id="SSF110004">
    <property type="entry name" value="Glycolipid transfer protein, GLTP"/>
    <property type="match status" value="1"/>
</dbReference>
<protein>
    <recommendedName>
        <fullName evidence="2">Glycolipid transfer protein domain-containing protein</fullName>
    </recommendedName>
</protein>
<evidence type="ECO:0000256" key="1">
    <source>
        <dbReference type="ARBA" id="ARBA00007148"/>
    </source>
</evidence>
<dbReference type="GO" id="GO:0032691">
    <property type="term" value="P:negative regulation of interleukin-1 beta production"/>
    <property type="evidence" value="ECO:0007669"/>
    <property type="project" value="UniProtKB-ARBA"/>
</dbReference>
<evidence type="ECO:0000259" key="2">
    <source>
        <dbReference type="Pfam" id="PF08718"/>
    </source>
</evidence>
<dbReference type="GO" id="GO:1902388">
    <property type="term" value="F:ceramide 1-phosphate transfer activity"/>
    <property type="evidence" value="ECO:0007669"/>
    <property type="project" value="TreeGrafter"/>
</dbReference>
<dbReference type="VEuPathDB" id="VectorBase:SCAU005244"/>
<reference evidence="3" key="1">
    <citation type="submission" date="2020-05" db="UniProtKB">
        <authorList>
            <consortium name="EnsemblMetazoa"/>
        </authorList>
    </citation>
    <scope>IDENTIFICATION</scope>
    <source>
        <strain evidence="3">USDA</strain>
    </source>
</reference>
<organism evidence="3 4">
    <name type="scientific">Stomoxys calcitrans</name>
    <name type="common">Stable fly</name>
    <name type="synonym">Conops calcitrans</name>
    <dbReference type="NCBI Taxonomy" id="35570"/>
    <lineage>
        <taxon>Eukaryota</taxon>
        <taxon>Metazoa</taxon>
        <taxon>Ecdysozoa</taxon>
        <taxon>Arthropoda</taxon>
        <taxon>Hexapoda</taxon>
        <taxon>Insecta</taxon>
        <taxon>Pterygota</taxon>
        <taxon>Neoptera</taxon>
        <taxon>Endopterygota</taxon>
        <taxon>Diptera</taxon>
        <taxon>Brachycera</taxon>
        <taxon>Muscomorpha</taxon>
        <taxon>Muscoidea</taxon>
        <taxon>Muscidae</taxon>
        <taxon>Stomoxys</taxon>
    </lineage>
</organism>
<dbReference type="STRING" id="35570.A0A1I8P6F2"/>
<dbReference type="InterPro" id="IPR036497">
    <property type="entry name" value="GLTP_sf"/>
</dbReference>
<dbReference type="Gene3D" id="1.10.3520.10">
    <property type="entry name" value="Glycolipid transfer protein"/>
    <property type="match status" value="1"/>
</dbReference>
<dbReference type="FunFam" id="1.10.3520.10:FF:000002">
    <property type="entry name" value="Ceramide-1-phosphate transfer protein"/>
    <property type="match status" value="1"/>
</dbReference>
<name>A0A1I8P6F2_STOCA</name>